<evidence type="ECO:0000256" key="1">
    <source>
        <dbReference type="SAM" id="Phobius"/>
    </source>
</evidence>
<protein>
    <submittedName>
        <fullName evidence="2">Sugar (Glycoside-pentoside-Hexuronide) transporter</fullName>
    </submittedName>
</protein>
<dbReference type="GO" id="GO:0008643">
    <property type="term" value="P:carbohydrate transport"/>
    <property type="evidence" value="ECO:0007669"/>
    <property type="project" value="InterPro"/>
</dbReference>
<feature type="transmembrane region" description="Helical" evidence="1">
    <location>
        <begin position="102"/>
        <end position="121"/>
    </location>
</feature>
<dbReference type="PANTHER" id="PTHR11328:SF24">
    <property type="entry name" value="MAJOR FACILITATOR SUPERFAMILY (MFS) PROFILE DOMAIN-CONTAINING PROTEIN"/>
    <property type="match status" value="1"/>
</dbReference>
<evidence type="ECO:0000313" key="2">
    <source>
        <dbReference type="EMBL" id="RRK30738.1"/>
    </source>
</evidence>
<feature type="transmembrane region" description="Helical" evidence="1">
    <location>
        <begin position="254"/>
        <end position="279"/>
    </location>
</feature>
<dbReference type="SUPFAM" id="SSF103473">
    <property type="entry name" value="MFS general substrate transporter"/>
    <property type="match status" value="1"/>
</dbReference>
<feature type="transmembrane region" description="Helical" evidence="1">
    <location>
        <begin position="392"/>
        <end position="410"/>
    </location>
</feature>
<dbReference type="AlphaFoldDB" id="A0A426DDD6"/>
<feature type="transmembrane region" description="Helical" evidence="1">
    <location>
        <begin position="323"/>
        <end position="340"/>
    </location>
</feature>
<dbReference type="NCBIfam" id="TIGR00792">
    <property type="entry name" value="gph"/>
    <property type="match status" value="1"/>
</dbReference>
<keyword evidence="3" id="KW-1185">Reference proteome</keyword>
<gene>
    <name evidence="2" type="ORF">EBB54_04605</name>
</gene>
<organism evidence="2 3">
    <name type="scientific">Schaedlerella arabinosiphila</name>
    <dbReference type="NCBI Taxonomy" id="2044587"/>
    <lineage>
        <taxon>Bacteria</taxon>
        <taxon>Bacillati</taxon>
        <taxon>Bacillota</taxon>
        <taxon>Clostridia</taxon>
        <taxon>Lachnospirales</taxon>
        <taxon>Lachnospiraceae</taxon>
        <taxon>Schaedlerella</taxon>
    </lineage>
</organism>
<keyword evidence="1" id="KW-1133">Transmembrane helix</keyword>
<dbReference type="PANTHER" id="PTHR11328">
    <property type="entry name" value="MAJOR FACILITATOR SUPERFAMILY DOMAIN-CONTAINING PROTEIN"/>
    <property type="match status" value="1"/>
</dbReference>
<sequence>MESKKEKRRKEMARELGKDKDGIQKVMRAPDYASDALGQIALNSISCLAGQMTFFYTNKMGMAAATVGTVLLIAKIFDAITDLFMGKIVDKTHTKYGKARPWLLRMVIPSMIAIVALFTVPKGAGNFQYIYALLTNIFASAICYTAIAVPYYTMMAYKTKSSEEKGKMGTFRSAVGYAIGVGLGIGLIPITTALGDDQGAWIKFAVILAILSGVGLFITFKGSKERFAEEGEEQAKENEVSILKGLGMLVKNPYWIKITVFGVCMNVMYAMIMAAPIYYAQCIVGDMGFYSTINTINLIPSIIGFLTVGILINKFGLARTAKYASIIGIAGSAVRCIFPSSVPVTLIFGSVVMYATIPLISVLPAMVLNTSEVNMKNFGVRITGMTNASNSFVGKIGNGLGGSAIGWVLAAGGFDAVAAGGEITKGVTTAVYALNIYIPLAMFVIMLIILAKYDLEDKMQALAAENEAKAASK</sequence>
<dbReference type="EMBL" id="RHJS01000002">
    <property type="protein sequence ID" value="RRK30738.1"/>
    <property type="molecule type" value="Genomic_DNA"/>
</dbReference>
<dbReference type="Gene3D" id="1.20.1250.20">
    <property type="entry name" value="MFS general substrate transporter like domains"/>
    <property type="match status" value="1"/>
</dbReference>
<feature type="transmembrane region" description="Helical" evidence="1">
    <location>
        <begin position="174"/>
        <end position="194"/>
    </location>
</feature>
<comment type="caution">
    <text evidence="2">The sequence shown here is derived from an EMBL/GenBank/DDBJ whole genome shotgun (WGS) entry which is preliminary data.</text>
</comment>
<feature type="transmembrane region" description="Helical" evidence="1">
    <location>
        <begin position="346"/>
        <end position="371"/>
    </location>
</feature>
<reference evidence="2" key="1">
    <citation type="submission" date="2018-10" db="EMBL/GenBank/DDBJ databases">
        <title>Schaedlerella arabinophila gen. nov. sp. nov., isolated from the mouse intestinal tract and comparative analysis with the genome of the closely related altered Schaedler flora strain ASF502.</title>
        <authorList>
            <person name="Miyake S."/>
            <person name="Soh M."/>
            <person name="Seedorf H."/>
        </authorList>
    </citation>
    <scope>NUCLEOTIDE SEQUENCE [LARGE SCALE GENOMIC DNA]</scope>
    <source>
        <strain evidence="2">DSM 106076</strain>
    </source>
</reference>
<dbReference type="InterPro" id="IPR039672">
    <property type="entry name" value="MFS_2"/>
</dbReference>
<feature type="transmembrane region" description="Helical" evidence="1">
    <location>
        <begin position="430"/>
        <end position="451"/>
    </location>
</feature>
<dbReference type="GO" id="GO:0006814">
    <property type="term" value="P:sodium ion transport"/>
    <property type="evidence" value="ECO:0007669"/>
    <property type="project" value="InterPro"/>
</dbReference>
<accession>A0A426DDD6</accession>
<proteinExistence type="predicted"/>
<evidence type="ECO:0000313" key="3">
    <source>
        <dbReference type="Proteomes" id="UP000274920"/>
    </source>
</evidence>
<dbReference type="Pfam" id="PF13347">
    <property type="entry name" value="MFS_2"/>
    <property type="match status" value="1"/>
</dbReference>
<dbReference type="InterPro" id="IPR036259">
    <property type="entry name" value="MFS_trans_sf"/>
</dbReference>
<dbReference type="Proteomes" id="UP000274920">
    <property type="component" value="Unassembled WGS sequence"/>
</dbReference>
<keyword evidence="1" id="KW-0812">Transmembrane</keyword>
<dbReference type="GO" id="GO:0005886">
    <property type="term" value="C:plasma membrane"/>
    <property type="evidence" value="ECO:0007669"/>
    <property type="project" value="TreeGrafter"/>
</dbReference>
<keyword evidence="1" id="KW-0472">Membrane</keyword>
<dbReference type="InterPro" id="IPR001927">
    <property type="entry name" value="Na/Gal_symport"/>
</dbReference>
<feature type="transmembrane region" description="Helical" evidence="1">
    <location>
        <begin position="127"/>
        <end position="153"/>
    </location>
</feature>
<feature type="transmembrane region" description="Helical" evidence="1">
    <location>
        <begin position="200"/>
        <end position="220"/>
    </location>
</feature>
<name>A0A426DDD6_9FIRM</name>
<dbReference type="GO" id="GO:0015293">
    <property type="term" value="F:symporter activity"/>
    <property type="evidence" value="ECO:0007669"/>
    <property type="project" value="InterPro"/>
</dbReference>
<feature type="transmembrane region" description="Helical" evidence="1">
    <location>
        <begin position="291"/>
        <end position="311"/>
    </location>
</feature>